<organism evidence="2 3">
    <name type="scientific">Prunus dulcis</name>
    <name type="common">Almond</name>
    <name type="synonym">Amygdalus dulcis</name>
    <dbReference type="NCBI Taxonomy" id="3755"/>
    <lineage>
        <taxon>Eukaryota</taxon>
        <taxon>Viridiplantae</taxon>
        <taxon>Streptophyta</taxon>
        <taxon>Embryophyta</taxon>
        <taxon>Tracheophyta</taxon>
        <taxon>Spermatophyta</taxon>
        <taxon>Magnoliopsida</taxon>
        <taxon>eudicotyledons</taxon>
        <taxon>Gunneridae</taxon>
        <taxon>Pentapetalae</taxon>
        <taxon>rosids</taxon>
        <taxon>fabids</taxon>
        <taxon>Rosales</taxon>
        <taxon>Rosaceae</taxon>
        <taxon>Amygdaloideae</taxon>
        <taxon>Amygdaleae</taxon>
        <taxon>Prunus</taxon>
    </lineage>
</organism>
<keyword evidence="3" id="KW-1185">Reference proteome</keyword>
<name>A0AAD4UUF2_PRUDU</name>
<protein>
    <submittedName>
        <fullName evidence="2">Uncharacterized protein</fullName>
    </submittedName>
</protein>
<feature type="transmembrane region" description="Helical" evidence="1">
    <location>
        <begin position="27"/>
        <end position="50"/>
    </location>
</feature>
<evidence type="ECO:0000256" key="1">
    <source>
        <dbReference type="SAM" id="Phobius"/>
    </source>
</evidence>
<proteinExistence type="predicted"/>
<evidence type="ECO:0000313" key="2">
    <source>
        <dbReference type="EMBL" id="KAI5311987.1"/>
    </source>
</evidence>
<comment type="caution">
    <text evidence="2">The sequence shown here is derived from an EMBL/GenBank/DDBJ whole genome shotgun (WGS) entry which is preliminary data.</text>
</comment>
<dbReference type="EMBL" id="JAJFAZ020000008">
    <property type="protein sequence ID" value="KAI5311987.1"/>
    <property type="molecule type" value="Genomic_DNA"/>
</dbReference>
<gene>
    <name evidence="2" type="ORF">L3X38_041160</name>
</gene>
<dbReference type="Proteomes" id="UP001054821">
    <property type="component" value="Chromosome 8"/>
</dbReference>
<keyword evidence="1" id="KW-0472">Membrane</keyword>
<keyword evidence="1" id="KW-1133">Transmembrane helix</keyword>
<accession>A0AAD4UUF2</accession>
<evidence type="ECO:0000313" key="3">
    <source>
        <dbReference type="Proteomes" id="UP001054821"/>
    </source>
</evidence>
<dbReference type="AlphaFoldDB" id="A0AAD4UUF2"/>
<reference evidence="2 3" key="1">
    <citation type="journal article" date="2022" name="G3 (Bethesda)">
        <title>Whole-genome sequence and methylome profiling of the almond [Prunus dulcis (Mill.) D.A. Webb] cultivar 'Nonpareil'.</title>
        <authorList>
            <person name="D'Amico-Willman K.M."/>
            <person name="Ouma W.Z."/>
            <person name="Meulia T."/>
            <person name="Sideli G.M."/>
            <person name="Gradziel T.M."/>
            <person name="Fresnedo-Ramirez J."/>
        </authorList>
    </citation>
    <scope>NUCLEOTIDE SEQUENCE [LARGE SCALE GENOMIC DNA]</scope>
    <source>
        <strain evidence="2">Clone GOH B32 T37-40</strain>
    </source>
</reference>
<sequence length="115" mass="12673">MASKLSKSMLDGLISEGLLVKSQAGNAFFAIVPGQVLLAFLDVIITNHFSRNHPTVQRLRFINIKASSSVKENTFWKASMTSKLTMSLVSSKVIRVHPTTKAIDPKLLVDRTMNS</sequence>
<keyword evidence="1" id="KW-0812">Transmembrane</keyword>